<evidence type="ECO:0000313" key="2">
    <source>
        <dbReference type="Proteomes" id="UP000237104"/>
    </source>
</evidence>
<reference evidence="1 2" key="1">
    <citation type="submission" date="2018-01" db="EMBL/GenBank/DDBJ databases">
        <title>Cryobacterium sp. nov., from glaciers in China.</title>
        <authorList>
            <person name="Liu Q."/>
            <person name="Xin Y.-H."/>
        </authorList>
    </citation>
    <scope>NUCLEOTIDE SEQUENCE [LARGE SCALE GENOMIC DNA]</scope>
    <source>
        <strain evidence="1 2">TMB1-8</strain>
    </source>
</reference>
<accession>A0A2S3ZQ14</accession>
<dbReference type="AlphaFoldDB" id="A0A2S3ZQ14"/>
<evidence type="ECO:0000313" key="1">
    <source>
        <dbReference type="EMBL" id="POH71263.1"/>
    </source>
</evidence>
<protein>
    <submittedName>
        <fullName evidence="1">Uncharacterized protein</fullName>
    </submittedName>
</protein>
<organism evidence="1 2">
    <name type="scientific">Cryobacterium zongtaii</name>
    <dbReference type="NCBI Taxonomy" id="1259217"/>
    <lineage>
        <taxon>Bacteria</taxon>
        <taxon>Bacillati</taxon>
        <taxon>Actinomycetota</taxon>
        <taxon>Actinomycetes</taxon>
        <taxon>Micrococcales</taxon>
        <taxon>Microbacteriaceae</taxon>
        <taxon>Cryobacterium</taxon>
    </lineage>
</organism>
<dbReference type="EMBL" id="PPXF01000011">
    <property type="protein sequence ID" value="POH71263.1"/>
    <property type="molecule type" value="Genomic_DNA"/>
</dbReference>
<dbReference type="Proteomes" id="UP000237104">
    <property type="component" value="Unassembled WGS sequence"/>
</dbReference>
<name>A0A2S3ZQ14_9MICO</name>
<sequence length="166" mass="18632">MSTAATPRQIFDLVDSLLSDTWPVLERDAIALLERHSCDVLLAHRHLERAVRVARWHCPELDIWGAWTTCPPHGIGLSVYLSDTTATGPTISLGYGALTNEFTTHLGVPEIIDRNPYSPRTSWTRHKLAVSVDSYTREHECPLIKLTIRPLTTVIQRHVTTTDQTA</sequence>
<proteinExistence type="predicted"/>
<comment type="caution">
    <text evidence="1">The sequence shown here is derived from an EMBL/GenBank/DDBJ whole genome shotgun (WGS) entry which is preliminary data.</text>
</comment>
<gene>
    <name evidence="1" type="ORF">C3B59_01255</name>
</gene>